<dbReference type="EMBL" id="UINC01211095">
    <property type="protein sequence ID" value="SVE34852.1"/>
    <property type="molecule type" value="Genomic_DNA"/>
</dbReference>
<feature type="non-terminal residue" evidence="1">
    <location>
        <position position="39"/>
    </location>
</feature>
<gene>
    <name evidence="1" type="ORF">METZ01_LOCUS487706</name>
</gene>
<dbReference type="AlphaFoldDB" id="A0A383CRM3"/>
<organism evidence="1">
    <name type="scientific">marine metagenome</name>
    <dbReference type="NCBI Taxonomy" id="408172"/>
    <lineage>
        <taxon>unclassified sequences</taxon>
        <taxon>metagenomes</taxon>
        <taxon>ecological metagenomes</taxon>
    </lineage>
</organism>
<sequence length="39" mass="4297">MNILNPLIVTDPGILKTNIITKLNNNLKTTAKIYSEVQG</sequence>
<accession>A0A383CRM3</accession>
<proteinExistence type="predicted"/>
<name>A0A383CRM3_9ZZZZ</name>
<protein>
    <submittedName>
        <fullName evidence="1">Uncharacterized protein</fullName>
    </submittedName>
</protein>
<evidence type="ECO:0000313" key="1">
    <source>
        <dbReference type="EMBL" id="SVE34852.1"/>
    </source>
</evidence>
<reference evidence="1" key="1">
    <citation type="submission" date="2018-05" db="EMBL/GenBank/DDBJ databases">
        <authorList>
            <person name="Lanie J.A."/>
            <person name="Ng W.-L."/>
            <person name="Kazmierczak K.M."/>
            <person name="Andrzejewski T.M."/>
            <person name="Davidsen T.M."/>
            <person name="Wayne K.J."/>
            <person name="Tettelin H."/>
            <person name="Glass J.I."/>
            <person name="Rusch D."/>
            <person name="Podicherti R."/>
            <person name="Tsui H.-C.T."/>
            <person name="Winkler M.E."/>
        </authorList>
    </citation>
    <scope>NUCLEOTIDE SEQUENCE</scope>
</reference>